<evidence type="ECO:0000259" key="2">
    <source>
        <dbReference type="Pfam" id="PF03551"/>
    </source>
</evidence>
<evidence type="ECO:0000313" key="4">
    <source>
        <dbReference type="Proteomes" id="UP001595912"/>
    </source>
</evidence>
<dbReference type="InterPro" id="IPR005149">
    <property type="entry name" value="Tscrpt_reg_PadR_N"/>
</dbReference>
<sequence>MAKRRKVGNLLGLQLLAMLVERPMHPYEMATELRGRGKEQDLKIQWGSLYTVVQNLEKHGFIEAAETTREGRRPERTVYQLTQAGHEEALDWLREIVGVPEREFPRLKTALSVLGVLPPDEVIDLVAQRIDVLDRRLAEARADLVETQDLVPRIFLVETEYSIAIEQAEADWLRGLLAELRAGTLPGMAAWRNYHDTGELDVEAFMDP</sequence>
<dbReference type="InterPro" id="IPR052509">
    <property type="entry name" value="Metal_resp_DNA-bind_regulator"/>
</dbReference>
<feature type="domain" description="Transcription regulator PadR N-terminal" evidence="2">
    <location>
        <begin position="15"/>
        <end position="88"/>
    </location>
</feature>
<keyword evidence="1" id="KW-0175">Coiled coil</keyword>
<dbReference type="InterPro" id="IPR036388">
    <property type="entry name" value="WH-like_DNA-bd_sf"/>
</dbReference>
<dbReference type="EMBL" id="JBHSIU010000118">
    <property type="protein sequence ID" value="MFC5007220.1"/>
    <property type="molecule type" value="Genomic_DNA"/>
</dbReference>
<keyword evidence="4" id="KW-1185">Reference proteome</keyword>
<protein>
    <submittedName>
        <fullName evidence="3">PadR family transcriptional regulator</fullName>
    </submittedName>
</protein>
<dbReference type="PANTHER" id="PTHR33169">
    <property type="entry name" value="PADR-FAMILY TRANSCRIPTIONAL REGULATOR"/>
    <property type="match status" value="1"/>
</dbReference>
<dbReference type="Pfam" id="PF03551">
    <property type="entry name" value="PadR"/>
    <property type="match status" value="1"/>
</dbReference>
<feature type="coiled-coil region" evidence="1">
    <location>
        <begin position="123"/>
        <end position="150"/>
    </location>
</feature>
<dbReference type="Gene3D" id="1.10.10.10">
    <property type="entry name" value="Winged helix-like DNA-binding domain superfamily/Winged helix DNA-binding domain"/>
    <property type="match status" value="1"/>
</dbReference>
<comment type="caution">
    <text evidence="3">The sequence shown here is derived from an EMBL/GenBank/DDBJ whole genome shotgun (WGS) entry which is preliminary data.</text>
</comment>
<proteinExistence type="predicted"/>
<dbReference type="PANTHER" id="PTHR33169:SF27">
    <property type="entry name" value="TRANSCRIPTIONAL REGULATOR PADR FAMILY PROTEIN"/>
    <property type="match status" value="1"/>
</dbReference>
<accession>A0ABV9WGP7</accession>
<dbReference type="InterPro" id="IPR036390">
    <property type="entry name" value="WH_DNA-bd_sf"/>
</dbReference>
<evidence type="ECO:0000256" key="1">
    <source>
        <dbReference type="SAM" id="Coils"/>
    </source>
</evidence>
<dbReference type="RefSeq" id="WP_380127870.1">
    <property type="nucleotide sequence ID" value="NZ_JBHSIU010000118.1"/>
</dbReference>
<reference evidence="4" key="1">
    <citation type="journal article" date="2019" name="Int. J. Syst. Evol. Microbiol.">
        <title>The Global Catalogue of Microorganisms (GCM) 10K type strain sequencing project: providing services to taxonomists for standard genome sequencing and annotation.</title>
        <authorList>
            <consortium name="The Broad Institute Genomics Platform"/>
            <consortium name="The Broad Institute Genome Sequencing Center for Infectious Disease"/>
            <person name="Wu L."/>
            <person name="Ma J."/>
        </authorList>
    </citation>
    <scope>NUCLEOTIDE SEQUENCE [LARGE SCALE GENOMIC DNA]</scope>
    <source>
        <strain evidence="4">CGMCC 4.7152</strain>
    </source>
</reference>
<gene>
    <name evidence="3" type="ORF">ACFPIJ_56615</name>
</gene>
<dbReference type="Proteomes" id="UP001595912">
    <property type="component" value="Unassembled WGS sequence"/>
</dbReference>
<evidence type="ECO:0000313" key="3">
    <source>
        <dbReference type="EMBL" id="MFC5007220.1"/>
    </source>
</evidence>
<name>A0ABV9WGP7_9ACTN</name>
<dbReference type="SUPFAM" id="SSF46785">
    <property type="entry name" value="Winged helix' DNA-binding domain"/>
    <property type="match status" value="1"/>
</dbReference>
<organism evidence="3 4">
    <name type="scientific">Dactylosporangium cerinum</name>
    <dbReference type="NCBI Taxonomy" id="1434730"/>
    <lineage>
        <taxon>Bacteria</taxon>
        <taxon>Bacillati</taxon>
        <taxon>Actinomycetota</taxon>
        <taxon>Actinomycetes</taxon>
        <taxon>Micromonosporales</taxon>
        <taxon>Micromonosporaceae</taxon>
        <taxon>Dactylosporangium</taxon>
    </lineage>
</organism>